<proteinExistence type="predicted"/>
<dbReference type="EMBL" id="JBBNAE010000008">
    <property type="protein sequence ID" value="KAK9102995.1"/>
    <property type="molecule type" value="Genomic_DNA"/>
</dbReference>
<protein>
    <submittedName>
        <fullName evidence="2">Uncharacterized protein</fullName>
    </submittedName>
</protein>
<dbReference type="Proteomes" id="UP001417504">
    <property type="component" value="Unassembled WGS sequence"/>
</dbReference>
<name>A0AAP0F313_9MAGN</name>
<feature type="compositionally biased region" description="Polar residues" evidence="1">
    <location>
        <begin position="50"/>
        <end position="62"/>
    </location>
</feature>
<evidence type="ECO:0000313" key="3">
    <source>
        <dbReference type="Proteomes" id="UP001417504"/>
    </source>
</evidence>
<accession>A0AAP0F313</accession>
<comment type="caution">
    <text evidence="2">The sequence shown here is derived from an EMBL/GenBank/DDBJ whole genome shotgun (WGS) entry which is preliminary data.</text>
</comment>
<dbReference type="AlphaFoldDB" id="A0AAP0F313"/>
<reference evidence="2 3" key="1">
    <citation type="submission" date="2024-01" db="EMBL/GenBank/DDBJ databases">
        <title>Genome assemblies of Stephania.</title>
        <authorList>
            <person name="Yang L."/>
        </authorList>
    </citation>
    <scope>NUCLEOTIDE SEQUENCE [LARGE SCALE GENOMIC DNA]</scope>
    <source>
        <strain evidence="2">QJT</strain>
        <tissue evidence="2">Leaf</tissue>
    </source>
</reference>
<sequence length="62" mass="6405">MSGTIVAQMAQAEVVAHPVQTEETPVTPVGAAKTTPVTTLEKSPKATVEARQSQSSSLVVQT</sequence>
<keyword evidence="3" id="KW-1185">Reference proteome</keyword>
<feature type="region of interest" description="Disordered" evidence="1">
    <location>
        <begin position="29"/>
        <end position="62"/>
    </location>
</feature>
<gene>
    <name evidence="2" type="ORF">Sjap_020249</name>
</gene>
<evidence type="ECO:0000256" key="1">
    <source>
        <dbReference type="SAM" id="MobiDB-lite"/>
    </source>
</evidence>
<organism evidence="2 3">
    <name type="scientific">Stephania japonica</name>
    <dbReference type="NCBI Taxonomy" id="461633"/>
    <lineage>
        <taxon>Eukaryota</taxon>
        <taxon>Viridiplantae</taxon>
        <taxon>Streptophyta</taxon>
        <taxon>Embryophyta</taxon>
        <taxon>Tracheophyta</taxon>
        <taxon>Spermatophyta</taxon>
        <taxon>Magnoliopsida</taxon>
        <taxon>Ranunculales</taxon>
        <taxon>Menispermaceae</taxon>
        <taxon>Menispermoideae</taxon>
        <taxon>Cissampelideae</taxon>
        <taxon>Stephania</taxon>
    </lineage>
</organism>
<evidence type="ECO:0000313" key="2">
    <source>
        <dbReference type="EMBL" id="KAK9102995.1"/>
    </source>
</evidence>